<comment type="caution">
    <text evidence="2">The sequence shown here is derived from an EMBL/GenBank/DDBJ whole genome shotgun (WGS) entry which is preliminary data.</text>
</comment>
<gene>
    <name evidence="2" type="ORF">VKT23_003046</name>
</gene>
<reference evidence="2 3" key="1">
    <citation type="submission" date="2024-01" db="EMBL/GenBank/DDBJ databases">
        <title>A draft genome for the cacao thread blight pathogen Marasmiellus scandens.</title>
        <authorList>
            <person name="Baruah I.K."/>
            <person name="Leung J."/>
            <person name="Bukari Y."/>
            <person name="Amoako-Attah I."/>
            <person name="Meinhardt L.W."/>
            <person name="Bailey B.A."/>
            <person name="Cohen S.P."/>
        </authorList>
    </citation>
    <scope>NUCLEOTIDE SEQUENCE [LARGE SCALE GENOMIC DNA]</scope>
    <source>
        <strain evidence="2 3">GH-19</strain>
    </source>
</reference>
<dbReference type="Proteomes" id="UP001498398">
    <property type="component" value="Unassembled WGS sequence"/>
</dbReference>
<feature type="region of interest" description="Disordered" evidence="1">
    <location>
        <begin position="174"/>
        <end position="206"/>
    </location>
</feature>
<organism evidence="2 3">
    <name type="scientific">Marasmiellus scandens</name>
    <dbReference type="NCBI Taxonomy" id="2682957"/>
    <lineage>
        <taxon>Eukaryota</taxon>
        <taxon>Fungi</taxon>
        <taxon>Dikarya</taxon>
        <taxon>Basidiomycota</taxon>
        <taxon>Agaricomycotina</taxon>
        <taxon>Agaricomycetes</taxon>
        <taxon>Agaricomycetidae</taxon>
        <taxon>Agaricales</taxon>
        <taxon>Marasmiineae</taxon>
        <taxon>Omphalotaceae</taxon>
        <taxon>Marasmiellus</taxon>
    </lineage>
</organism>
<keyword evidence="3" id="KW-1185">Reference proteome</keyword>
<sequence>MSSKEFLRKAELYMKLLYKPEEMAGSVRLMFKDGSRAEEWYESQKGWEQKTWAKFKKSFTAEFPPRTAATKEKLEYRKQLLETKLMIRELGKRDESTGEWVHKQFARQMYKLAKVAGIAEASLDIMTVHNSLPEMIKEKVSEEAQDWKKFMEVITAVDKKHIETEKKKEERIIGVESPGDTIQRTSTIASGNFTRNASQMKPDNIQ</sequence>
<evidence type="ECO:0008006" key="4">
    <source>
        <dbReference type="Google" id="ProtNLM"/>
    </source>
</evidence>
<evidence type="ECO:0000313" key="2">
    <source>
        <dbReference type="EMBL" id="KAK7468541.1"/>
    </source>
</evidence>
<proteinExistence type="predicted"/>
<feature type="compositionally biased region" description="Polar residues" evidence="1">
    <location>
        <begin position="180"/>
        <end position="206"/>
    </location>
</feature>
<evidence type="ECO:0000256" key="1">
    <source>
        <dbReference type="SAM" id="MobiDB-lite"/>
    </source>
</evidence>
<dbReference type="EMBL" id="JBANRG010000003">
    <property type="protein sequence ID" value="KAK7468541.1"/>
    <property type="molecule type" value="Genomic_DNA"/>
</dbReference>
<accession>A0ABR1JW13</accession>
<protein>
    <recommendedName>
        <fullName evidence="4">Retrotransposon gag domain-containing protein</fullName>
    </recommendedName>
</protein>
<name>A0ABR1JW13_9AGAR</name>
<evidence type="ECO:0000313" key="3">
    <source>
        <dbReference type="Proteomes" id="UP001498398"/>
    </source>
</evidence>